<evidence type="ECO:0008006" key="4">
    <source>
        <dbReference type="Google" id="ProtNLM"/>
    </source>
</evidence>
<dbReference type="KEGG" id="lenr:94172870"/>
<dbReference type="Proteomes" id="UP000674179">
    <property type="component" value="Chromosome 16"/>
</dbReference>
<accession>A0A836GYL0</accession>
<name>A0A836GYL0_LEIEN</name>
<feature type="region of interest" description="Disordered" evidence="1">
    <location>
        <begin position="184"/>
        <end position="217"/>
    </location>
</feature>
<dbReference type="SUPFAM" id="SSF53335">
    <property type="entry name" value="S-adenosyl-L-methionine-dependent methyltransferases"/>
    <property type="match status" value="1"/>
</dbReference>
<dbReference type="GO" id="GO:0004766">
    <property type="term" value="F:spermidine synthase activity"/>
    <property type="evidence" value="ECO:0007669"/>
    <property type="project" value="TreeGrafter"/>
</dbReference>
<evidence type="ECO:0000256" key="1">
    <source>
        <dbReference type="SAM" id="MobiDB-lite"/>
    </source>
</evidence>
<organism evidence="2 3">
    <name type="scientific">Leishmania enriettii</name>
    <dbReference type="NCBI Taxonomy" id="5663"/>
    <lineage>
        <taxon>Eukaryota</taxon>
        <taxon>Discoba</taxon>
        <taxon>Euglenozoa</taxon>
        <taxon>Kinetoplastea</taxon>
        <taxon>Metakinetoplastina</taxon>
        <taxon>Trypanosomatida</taxon>
        <taxon>Trypanosomatidae</taxon>
        <taxon>Leishmaniinae</taxon>
        <taxon>Leishmania</taxon>
    </lineage>
</organism>
<sequence length="603" mass="66419">MPPASNQFLVGQRARRPYANRASKFFFAQLDKGFASPYVLLASGVLFSYLAWRVTEHYVRPRQKQLAHSRPFQRVPFEASHNVFWGLTGEAEACVSSGGSRAADLEGVASNLFLPQLVNEGQEEAMRRPQLLFSETSELHERPSAANPSGEVDIVCLEISEFDPRLRDDVYYRSVHYVSAQGGPGVASSAGYQGPSSPELTQASSSSSDQGRKSMVSPREVVAAVTAAASASPSLTASSSTTAKVEKVTSASDYLQFMPSQGEEFIHGMIKCKGVTTQNNCVPYAGHLEQEYARKLMLTLGPVHILRDASQTILPRRFSFVKQVPVETLVLGMHSGEMPRWLSTCYPNFNVHVVEKDGTLVRLCKRFLGFQELSNLTVHIDDPVEYVRHQAAMAASYKTTETGIKPYELVLIDAIDGAGRLSTQYGRLEFISNIRSIMSSNGCIALALPNKDAGFVFNMVQNWRMGFAGRPVVLVHCVTSPHSILMTFQDAASRGKANVGSIAKVEEFQDVLREHIRHHGADRMQFDITREVSAANFSILNPQQRYGMEAYLPAGHPAILAARQQELQEAMLRASRVQGWGSWLRRLTGAALSPSQRGSLDSK</sequence>
<reference evidence="2 3" key="1">
    <citation type="submission" date="2021-02" db="EMBL/GenBank/DDBJ databases">
        <title>Leishmania (Mundinia) enrietti genome sequencing and assembly.</title>
        <authorList>
            <person name="Almutairi H."/>
            <person name="Gatherer D."/>
        </authorList>
    </citation>
    <scope>NUCLEOTIDE SEQUENCE [LARGE SCALE GENOMIC DNA]</scope>
    <source>
        <strain evidence="2">CUR178</strain>
    </source>
</reference>
<dbReference type="EMBL" id="JAFHKP010000016">
    <property type="protein sequence ID" value="KAG5482534.1"/>
    <property type="molecule type" value="Genomic_DNA"/>
</dbReference>
<gene>
    <name evidence="2" type="ORF">CUR178_05674</name>
</gene>
<dbReference type="InterPro" id="IPR029063">
    <property type="entry name" value="SAM-dependent_MTases_sf"/>
</dbReference>
<dbReference type="InterPro" id="IPR001045">
    <property type="entry name" value="Spermi_synthase"/>
</dbReference>
<evidence type="ECO:0000313" key="3">
    <source>
        <dbReference type="Proteomes" id="UP000674179"/>
    </source>
</evidence>
<evidence type="ECO:0000313" key="2">
    <source>
        <dbReference type="EMBL" id="KAG5482534.1"/>
    </source>
</evidence>
<dbReference type="AlphaFoldDB" id="A0A836GYL0"/>
<dbReference type="FunFam" id="3.40.50.150:FF:000561">
    <property type="entry name" value="Hypothetical_protein_-_conserved"/>
    <property type="match status" value="1"/>
</dbReference>
<dbReference type="PANTHER" id="PTHR11558">
    <property type="entry name" value="SPERMIDINE/SPERMINE SYNTHASE"/>
    <property type="match status" value="1"/>
</dbReference>
<proteinExistence type="predicted"/>
<protein>
    <recommendedName>
        <fullName evidence="4">Spermidine synthase</fullName>
    </recommendedName>
</protein>
<dbReference type="GO" id="GO:0008295">
    <property type="term" value="P:spermidine biosynthetic process"/>
    <property type="evidence" value="ECO:0007669"/>
    <property type="project" value="TreeGrafter"/>
</dbReference>
<dbReference type="Gene3D" id="3.40.50.150">
    <property type="entry name" value="Vaccinia Virus protein VP39"/>
    <property type="match status" value="1"/>
</dbReference>
<comment type="caution">
    <text evidence="2">The sequence shown here is derived from an EMBL/GenBank/DDBJ whole genome shotgun (WGS) entry which is preliminary data.</text>
</comment>
<feature type="compositionally biased region" description="Polar residues" evidence="1">
    <location>
        <begin position="190"/>
        <end position="209"/>
    </location>
</feature>
<dbReference type="GeneID" id="94172870"/>
<dbReference type="GO" id="GO:0005829">
    <property type="term" value="C:cytosol"/>
    <property type="evidence" value="ECO:0007669"/>
    <property type="project" value="TreeGrafter"/>
</dbReference>
<dbReference type="PANTHER" id="PTHR11558:SF11">
    <property type="entry name" value="SPERMIDINE SYNTHASE"/>
    <property type="match status" value="1"/>
</dbReference>
<keyword evidence="3" id="KW-1185">Reference proteome</keyword>
<dbReference type="OrthoDB" id="2016285at2759"/>
<dbReference type="RefSeq" id="XP_067694224.1">
    <property type="nucleotide sequence ID" value="XM_067837360.1"/>
</dbReference>